<dbReference type="Gene3D" id="3.10.50.40">
    <property type="match status" value="1"/>
</dbReference>
<accession>A0A9R1CYZ8</accession>
<evidence type="ECO:0000256" key="1">
    <source>
        <dbReference type="PROSITE-ProRule" id="PRU00278"/>
    </source>
</evidence>
<evidence type="ECO:0000256" key="2">
    <source>
        <dbReference type="SAM" id="SignalP"/>
    </source>
</evidence>
<feature type="chain" id="PRO_5040209474" evidence="2">
    <location>
        <begin position="21"/>
        <end position="476"/>
    </location>
</feature>
<keyword evidence="1 4" id="KW-0413">Isomerase</keyword>
<evidence type="ECO:0000313" key="5">
    <source>
        <dbReference type="Proteomes" id="UP000825483"/>
    </source>
</evidence>
<feature type="domain" description="PpiC" evidence="3">
    <location>
        <begin position="127"/>
        <end position="230"/>
    </location>
</feature>
<reference evidence="4" key="1">
    <citation type="journal article" date="2022" name="Int. J. Syst. Evol. Microbiol.">
        <title>Prevotella lacticifex sp. nov., isolated from the rumen of cows.</title>
        <authorList>
            <person name="Shinkai T."/>
            <person name="Ikeyama N."/>
            <person name="Kumagai M."/>
            <person name="Ohmori H."/>
            <person name="Sakamoto M."/>
            <person name="Ohkuma M."/>
            <person name="Mitsumori M."/>
        </authorList>
    </citation>
    <scope>NUCLEOTIDE SEQUENCE</scope>
    <source>
        <strain evidence="4">R5076</strain>
    </source>
</reference>
<dbReference type="RefSeq" id="WP_223925283.1">
    <property type="nucleotide sequence ID" value="NZ_BPTU01000002.1"/>
</dbReference>
<dbReference type="GO" id="GO:0003755">
    <property type="term" value="F:peptidyl-prolyl cis-trans isomerase activity"/>
    <property type="evidence" value="ECO:0007669"/>
    <property type="project" value="UniProtKB-KW"/>
</dbReference>
<dbReference type="GeneID" id="72466392"/>
<keyword evidence="5" id="KW-1185">Reference proteome</keyword>
<name>A0A9R1CYZ8_9BACT</name>
<comment type="caution">
    <text evidence="4">The sequence shown here is derived from an EMBL/GenBank/DDBJ whole genome shotgun (WGS) entry which is preliminary data.</text>
</comment>
<dbReference type="PANTHER" id="PTHR47245">
    <property type="entry name" value="PEPTIDYLPROLYL ISOMERASE"/>
    <property type="match status" value="1"/>
</dbReference>
<feature type="signal peptide" evidence="2">
    <location>
        <begin position="1"/>
        <end position="20"/>
    </location>
</feature>
<protein>
    <submittedName>
        <fullName evidence="4">Peptidylprolyl isomerase</fullName>
    </submittedName>
</protein>
<organism evidence="4 5">
    <name type="scientific">Prevotella lacticifex</name>
    <dbReference type="NCBI Taxonomy" id="2854755"/>
    <lineage>
        <taxon>Bacteria</taxon>
        <taxon>Pseudomonadati</taxon>
        <taxon>Bacteroidota</taxon>
        <taxon>Bacteroidia</taxon>
        <taxon>Bacteroidales</taxon>
        <taxon>Prevotellaceae</taxon>
        <taxon>Prevotella</taxon>
    </lineage>
</organism>
<keyword evidence="1" id="KW-0697">Rotamase</keyword>
<dbReference type="InterPro" id="IPR050245">
    <property type="entry name" value="PrsA_foldase"/>
</dbReference>
<dbReference type="PANTHER" id="PTHR47245:SF2">
    <property type="entry name" value="PEPTIDYL-PROLYL CIS-TRANS ISOMERASE HP_0175-RELATED"/>
    <property type="match status" value="1"/>
</dbReference>
<dbReference type="Proteomes" id="UP000825483">
    <property type="component" value="Unassembled WGS sequence"/>
</dbReference>
<sequence length="476" mass="53470">MNLKYLFGVCLLAVGINVSAQSSTDPVIMTIAGKPVLRSEFEYSYNKNNSAGVIDKKTVKEYVPLFVDYKLKVQAALDAHLDTITAFKDEFRKYRDQQIRPSFVTDSDMEKAVKKYYDDMKASIGPRGLYSCSHIFLRVPQNASAAGKDSVKTRIDSIYTVLKKGGDFSTLAKKYSEDPGSASRGGSLGGPYGPGNMVKEFENVAYTLKDGEISKPFLSPFGYHIIRMDKRSQVPPYDSLRVNITKFLEQRQYRSVLAQENVEKIAKEEKTTADAVYDKRAAEMSAKDSNLKNLIREYHDGLLLFAISDSVVWNKANKDEGGLEKFFKAHKKQYKWDGPRFRGIAYHVKDAADVKAVADCVKSLPFSDWAEALRQKFNSGKTIRIRVEKGIFKEGDNSLVDSVVFKKQGAKVAKLKDYPIDAVYGKKLSAPKELGDVRGQVVSDYQDELEKKWVDSLHKKYAVSIDDKVVATVNNH</sequence>
<dbReference type="Pfam" id="PF00639">
    <property type="entry name" value="Rotamase"/>
    <property type="match status" value="1"/>
</dbReference>
<dbReference type="InterPro" id="IPR000297">
    <property type="entry name" value="PPIase_PpiC"/>
</dbReference>
<dbReference type="SUPFAM" id="SSF54534">
    <property type="entry name" value="FKBP-like"/>
    <property type="match status" value="1"/>
</dbReference>
<evidence type="ECO:0000259" key="3">
    <source>
        <dbReference type="PROSITE" id="PS50198"/>
    </source>
</evidence>
<dbReference type="EMBL" id="BPUB01000002">
    <property type="protein sequence ID" value="GJG59565.1"/>
    <property type="molecule type" value="Genomic_DNA"/>
</dbReference>
<dbReference type="AlphaFoldDB" id="A0A9R1CYZ8"/>
<gene>
    <name evidence="4" type="ORF">PRLR5076_24160</name>
</gene>
<proteinExistence type="predicted"/>
<dbReference type="PROSITE" id="PS50198">
    <property type="entry name" value="PPIC_PPIASE_2"/>
    <property type="match status" value="1"/>
</dbReference>
<evidence type="ECO:0000313" key="4">
    <source>
        <dbReference type="EMBL" id="GJG59565.1"/>
    </source>
</evidence>
<dbReference type="InterPro" id="IPR046357">
    <property type="entry name" value="PPIase_dom_sf"/>
</dbReference>
<dbReference type="InterPro" id="IPR023058">
    <property type="entry name" value="PPIase_PpiC_CS"/>
</dbReference>
<keyword evidence="2" id="KW-0732">Signal</keyword>
<dbReference type="PROSITE" id="PS01096">
    <property type="entry name" value="PPIC_PPIASE_1"/>
    <property type="match status" value="1"/>
</dbReference>